<organism evidence="1 2">
    <name type="scientific">Momordica charantia</name>
    <name type="common">Bitter gourd</name>
    <name type="synonym">Balsam pear</name>
    <dbReference type="NCBI Taxonomy" id="3673"/>
    <lineage>
        <taxon>Eukaryota</taxon>
        <taxon>Viridiplantae</taxon>
        <taxon>Streptophyta</taxon>
        <taxon>Embryophyta</taxon>
        <taxon>Tracheophyta</taxon>
        <taxon>Spermatophyta</taxon>
        <taxon>Magnoliopsida</taxon>
        <taxon>eudicotyledons</taxon>
        <taxon>Gunneridae</taxon>
        <taxon>Pentapetalae</taxon>
        <taxon>rosids</taxon>
        <taxon>fabids</taxon>
        <taxon>Cucurbitales</taxon>
        <taxon>Cucurbitaceae</taxon>
        <taxon>Momordiceae</taxon>
        <taxon>Momordica</taxon>
    </lineage>
</organism>
<protein>
    <submittedName>
        <fullName evidence="2">Uncharacterized protein LOC111018269</fullName>
    </submittedName>
</protein>
<dbReference type="KEGG" id="mcha:111018269"/>
<accession>A0A6J1D9H5</accession>
<dbReference type="Proteomes" id="UP000504603">
    <property type="component" value="Unplaced"/>
</dbReference>
<proteinExistence type="predicted"/>
<dbReference type="Gene3D" id="2.40.70.10">
    <property type="entry name" value="Acid Proteases"/>
    <property type="match status" value="1"/>
</dbReference>
<sequence length="252" mass="28397">MTLPMLNPIKVNRCTVNGKICNIIIDNGSTENVIFNKLVTPFNLKVSLHPSPYKVSWIKKGGKVMVNTICIVPLSIGTSYKDQITCVVIDMDVCHIFLGRPWQYDTQALHKGSENTYEFSWMGKTVVLLPLQSQQEATTAAKGHLFHVCSGKHFLLHRSEHLLALVIKDFTSGEGIQTPEVHPNVQTFLDTFPELLNQQDSLPPLRDIQHRIDLLPGATLPNLPHYKMSPTEYKILHDHITELRQKGISSQV</sequence>
<dbReference type="OrthoDB" id="1934635at2759"/>
<dbReference type="InterPro" id="IPR021109">
    <property type="entry name" value="Peptidase_aspartic_dom_sf"/>
</dbReference>
<gene>
    <name evidence="2" type="primary">LOC111018269</name>
</gene>
<dbReference type="PANTHER" id="PTHR35046">
    <property type="entry name" value="ZINC KNUCKLE (CCHC-TYPE) FAMILY PROTEIN"/>
    <property type="match status" value="1"/>
</dbReference>
<dbReference type="AlphaFoldDB" id="A0A6J1D9H5"/>
<dbReference type="RefSeq" id="XP_022149987.1">
    <property type="nucleotide sequence ID" value="XM_022294295.1"/>
</dbReference>
<dbReference type="Gene3D" id="3.10.10.10">
    <property type="entry name" value="HIV Type 1 Reverse Transcriptase, subunit A, domain 1"/>
    <property type="match status" value="1"/>
</dbReference>
<dbReference type="SUPFAM" id="SSF56672">
    <property type="entry name" value="DNA/RNA polymerases"/>
    <property type="match status" value="1"/>
</dbReference>
<keyword evidence="1" id="KW-1185">Reference proteome</keyword>
<dbReference type="GeneID" id="111018269"/>
<dbReference type="PANTHER" id="PTHR35046:SF18">
    <property type="entry name" value="RNA-DIRECTED DNA POLYMERASE"/>
    <property type="match status" value="1"/>
</dbReference>
<dbReference type="CDD" id="cd00303">
    <property type="entry name" value="retropepsin_like"/>
    <property type="match status" value="1"/>
</dbReference>
<name>A0A6J1D9H5_MOMCH</name>
<dbReference type="InterPro" id="IPR043502">
    <property type="entry name" value="DNA/RNA_pol_sf"/>
</dbReference>
<evidence type="ECO:0000313" key="2">
    <source>
        <dbReference type="RefSeq" id="XP_022149987.1"/>
    </source>
</evidence>
<reference evidence="2" key="1">
    <citation type="submission" date="2025-08" db="UniProtKB">
        <authorList>
            <consortium name="RefSeq"/>
        </authorList>
    </citation>
    <scope>IDENTIFICATION</scope>
    <source>
        <strain evidence="2">OHB3-1</strain>
    </source>
</reference>
<evidence type="ECO:0000313" key="1">
    <source>
        <dbReference type="Proteomes" id="UP000504603"/>
    </source>
</evidence>